<protein>
    <recommendedName>
        <fullName evidence="3">J domain-containing protein</fullName>
    </recommendedName>
</protein>
<dbReference type="GO" id="GO:0005737">
    <property type="term" value="C:cytoplasm"/>
    <property type="evidence" value="ECO:0007669"/>
    <property type="project" value="TreeGrafter"/>
</dbReference>
<dbReference type="Pfam" id="PF23302">
    <property type="entry name" value="HTH_DNAJC9"/>
    <property type="match status" value="1"/>
</dbReference>
<reference evidence="4" key="1">
    <citation type="submission" date="2015-11" db="EMBL/GenBank/DDBJ databases">
        <title>De novo transcriptome assembly of four potential Pierce s Disease insect vectors from Arizona vineyards.</title>
        <authorList>
            <person name="Tassone E.E."/>
        </authorList>
    </citation>
    <scope>NUCLEOTIDE SEQUENCE</scope>
</reference>
<dbReference type="InterPro" id="IPR036869">
    <property type="entry name" value="J_dom_sf"/>
</dbReference>
<dbReference type="PANTHER" id="PTHR44144">
    <property type="entry name" value="DNAJ HOMOLOG SUBFAMILY C MEMBER 9"/>
    <property type="match status" value="1"/>
</dbReference>
<keyword evidence="2" id="KW-0175">Coiled coil</keyword>
<sequence>MSFLELCEKYFGCQDLYEVLQIEKSASEKEVRKAYHKRSLSCHPDRVEESEKLYATEKFKVLGKVHCILSDKEKRAIYDQTGTWDDDDDVEFNGRDWMEYWRTLFKKITLADIEEYEKKYKGSDDELRDLKKAYEGGKGDMDKIYERVPFVKLEDEDRIRDILQKLIDANELPVYELFVNEPQMKRDRRMRKLRKEAKEAEEELRKKEKKSERSDVSSLVEEIQARRRASNDNFLDNLEKKIFQG</sequence>
<feature type="coiled-coil region" evidence="2">
    <location>
        <begin position="183"/>
        <end position="217"/>
    </location>
</feature>
<feature type="domain" description="J" evidence="3">
    <location>
        <begin position="15"/>
        <end position="82"/>
    </location>
</feature>
<dbReference type="PRINTS" id="PR00625">
    <property type="entry name" value="JDOMAIN"/>
</dbReference>
<name>A0A1B6JJV7_9HEMI</name>
<evidence type="ECO:0000313" key="4">
    <source>
        <dbReference type="EMBL" id="JAS99571.1"/>
    </source>
</evidence>
<dbReference type="InterPro" id="IPR052594">
    <property type="entry name" value="J_domain-containing_protein"/>
</dbReference>
<gene>
    <name evidence="4" type="ORF">g.6368</name>
</gene>
<dbReference type="InterPro" id="IPR056453">
    <property type="entry name" value="HTH_DNAJC9"/>
</dbReference>
<dbReference type="PANTHER" id="PTHR44144:SF1">
    <property type="entry name" value="DNAJ HOMOLOG SUBFAMILY C MEMBER 9"/>
    <property type="match status" value="1"/>
</dbReference>
<proteinExistence type="predicted"/>
<dbReference type="EMBL" id="GECU01008135">
    <property type="protein sequence ID" value="JAS99571.1"/>
    <property type="molecule type" value="Transcribed_RNA"/>
</dbReference>
<evidence type="ECO:0000259" key="3">
    <source>
        <dbReference type="PROSITE" id="PS50076"/>
    </source>
</evidence>
<dbReference type="Pfam" id="PF00226">
    <property type="entry name" value="DnaJ"/>
    <property type="match status" value="1"/>
</dbReference>
<evidence type="ECO:0000256" key="1">
    <source>
        <dbReference type="ARBA" id="ARBA00022553"/>
    </source>
</evidence>
<dbReference type="GO" id="GO:0005634">
    <property type="term" value="C:nucleus"/>
    <property type="evidence" value="ECO:0007669"/>
    <property type="project" value="TreeGrafter"/>
</dbReference>
<dbReference type="SUPFAM" id="SSF46565">
    <property type="entry name" value="Chaperone J-domain"/>
    <property type="match status" value="1"/>
</dbReference>
<dbReference type="SMART" id="SM00271">
    <property type="entry name" value="DnaJ"/>
    <property type="match status" value="1"/>
</dbReference>
<accession>A0A1B6JJV7</accession>
<dbReference type="InterPro" id="IPR001623">
    <property type="entry name" value="DnaJ_domain"/>
</dbReference>
<evidence type="ECO:0000256" key="2">
    <source>
        <dbReference type="SAM" id="Coils"/>
    </source>
</evidence>
<dbReference type="AlphaFoldDB" id="A0A1B6JJV7"/>
<dbReference type="CDD" id="cd06257">
    <property type="entry name" value="DnaJ"/>
    <property type="match status" value="1"/>
</dbReference>
<dbReference type="PROSITE" id="PS50076">
    <property type="entry name" value="DNAJ_2"/>
    <property type="match status" value="1"/>
</dbReference>
<keyword evidence="1" id="KW-0597">Phosphoprotein</keyword>
<dbReference type="FunFam" id="1.10.287.110:FF:000035">
    <property type="entry name" value="DnaJ homolog subfamily C member 9"/>
    <property type="match status" value="1"/>
</dbReference>
<organism evidence="4">
    <name type="scientific">Homalodisca liturata</name>
    <dbReference type="NCBI Taxonomy" id="320908"/>
    <lineage>
        <taxon>Eukaryota</taxon>
        <taxon>Metazoa</taxon>
        <taxon>Ecdysozoa</taxon>
        <taxon>Arthropoda</taxon>
        <taxon>Hexapoda</taxon>
        <taxon>Insecta</taxon>
        <taxon>Pterygota</taxon>
        <taxon>Neoptera</taxon>
        <taxon>Paraneoptera</taxon>
        <taxon>Hemiptera</taxon>
        <taxon>Auchenorrhyncha</taxon>
        <taxon>Membracoidea</taxon>
        <taxon>Cicadellidae</taxon>
        <taxon>Cicadellinae</taxon>
        <taxon>Proconiini</taxon>
        <taxon>Homalodisca</taxon>
    </lineage>
</organism>
<dbReference type="Gene3D" id="1.10.287.110">
    <property type="entry name" value="DnaJ domain"/>
    <property type="match status" value="1"/>
</dbReference>
<dbReference type="GO" id="GO:0031072">
    <property type="term" value="F:heat shock protein binding"/>
    <property type="evidence" value="ECO:0007669"/>
    <property type="project" value="TreeGrafter"/>
</dbReference>